<dbReference type="PANTHER" id="PTHR43270:SF4">
    <property type="entry name" value="CARNOSINE DIPEPTIDASE 2, ISOFORM A"/>
    <property type="match status" value="1"/>
</dbReference>
<keyword evidence="1" id="KW-0645">Protease</keyword>
<keyword evidence="7" id="KW-1185">Reference proteome</keyword>
<keyword evidence="2" id="KW-0479">Metal-binding</keyword>
<dbReference type="InterPro" id="IPR011650">
    <property type="entry name" value="Peptidase_M20_dimer"/>
</dbReference>
<dbReference type="Gene3D" id="3.40.630.10">
    <property type="entry name" value="Zn peptidases"/>
    <property type="match status" value="1"/>
</dbReference>
<evidence type="ECO:0000313" key="7">
    <source>
        <dbReference type="Proteomes" id="UP000630923"/>
    </source>
</evidence>
<organism evidence="6 7">
    <name type="scientific">Kordiimonas sediminis</name>
    <dbReference type="NCBI Taxonomy" id="1735581"/>
    <lineage>
        <taxon>Bacteria</taxon>
        <taxon>Pseudomonadati</taxon>
        <taxon>Pseudomonadota</taxon>
        <taxon>Alphaproteobacteria</taxon>
        <taxon>Kordiimonadales</taxon>
        <taxon>Kordiimonadaceae</taxon>
        <taxon>Kordiimonas</taxon>
    </lineage>
</organism>
<dbReference type="AlphaFoldDB" id="A0A919ASA2"/>
<evidence type="ECO:0000256" key="4">
    <source>
        <dbReference type="SAM" id="SignalP"/>
    </source>
</evidence>
<evidence type="ECO:0000256" key="1">
    <source>
        <dbReference type="ARBA" id="ARBA00022670"/>
    </source>
</evidence>
<evidence type="ECO:0000259" key="5">
    <source>
        <dbReference type="Pfam" id="PF07687"/>
    </source>
</evidence>
<dbReference type="SUPFAM" id="SSF53187">
    <property type="entry name" value="Zn-dependent exopeptidases"/>
    <property type="match status" value="1"/>
</dbReference>
<protein>
    <submittedName>
        <fullName evidence="6">Peptidase M20</fullName>
    </submittedName>
</protein>
<keyword evidence="3" id="KW-0378">Hydrolase</keyword>
<comment type="caution">
    <text evidence="6">The sequence shown here is derived from an EMBL/GenBank/DDBJ whole genome shotgun (WGS) entry which is preliminary data.</text>
</comment>
<keyword evidence="4" id="KW-0732">Signal</keyword>
<feature type="signal peptide" evidence="4">
    <location>
        <begin position="1"/>
        <end position="21"/>
    </location>
</feature>
<dbReference type="Pfam" id="PF07687">
    <property type="entry name" value="M20_dimer"/>
    <property type="match status" value="1"/>
</dbReference>
<proteinExistence type="predicted"/>
<dbReference type="GO" id="GO:0006508">
    <property type="term" value="P:proteolysis"/>
    <property type="evidence" value="ECO:0007669"/>
    <property type="project" value="UniProtKB-KW"/>
</dbReference>
<dbReference type="InterPro" id="IPR002933">
    <property type="entry name" value="Peptidase_M20"/>
</dbReference>
<reference evidence="6" key="2">
    <citation type="submission" date="2020-09" db="EMBL/GenBank/DDBJ databases">
        <authorList>
            <person name="Sun Q."/>
            <person name="Kim S."/>
        </authorList>
    </citation>
    <scope>NUCLEOTIDE SEQUENCE</scope>
    <source>
        <strain evidence="6">KCTC 42590</strain>
    </source>
</reference>
<dbReference type="RefSeq" id="WP_191251003.1">
    <property type="nucleotide sequence ID" value="NZ_BNCI01000001.1"/>
</dbReference>
<accession>A0A919ASA2</accession>
<name>A0A919ASA2_9PROT</name>
<evidence type="ECO:0000313" key="6">
    <source>
        <dbReference type="EMBL" id="GHF19585.1"/>
    </source>
</evidence>
<evidence type="ECO:0000256" key="3">
    <source>
        <dbReference type="ARBA" id="ARBA00022801"/>
    </source>
</evidence>
<dbReference type="PANTHER" id="PTHR43270">
    <property type="entry name" value="BETA-ALA-HIS DIPEPTIDASE"/>
    <property type="match status" value="1"/>
</dbReference>
<dbReference type="EMBL" id="BNCI01000001">
    <property type="protein sequence ID" value="GHF19585.1"/>
    <property type="molecule type" value="Genomic_DNA"/>
</dbReference>
<evidence type="ECO:0000256" key="2">
    <source>
        <dbReference type="ARBA" id="ARBA00022723"/>
    </source>
</evidence>
<dbReference type="PROSITE" id="PS51257">
    <property type="entry name" value="PROKAR_LIPOPROTEIN"/>
    <property type="match status" value="1"/>
</dbReference>
<dbReference type="GO" id="GO:0046872">
    <property type="term" value="F:metal ion binding"/>
    <property type="evidence" value="ECO:0007669"/>
    <property type="project" value="UniProtKB-KW"/>
</dbReference>
<feature type="chain" id="PRO_5037690585" evidence="4">
    <location>
        <begin position="22"/>
        <end position="544"/>
    </location>
</feature>
<dbReference type="Gene3D" id="3.30.70.360">
    <property type="match status" value="1"/>
</dbReference>
<gene>
    <name evidence="6" type="ORF">GCM10017044_12870</name>
</gene>
<reference evidence="6" key="1">
    <citation type="journal article" date="2014" name="Int. J. Syst. Evol. Microbiol.">
        <title>Complete genome sequence of Corynebacterium casei LMG S-19264T (=DSM 44701T), isolated from a smear-ripened cheese.</title>
        <authorList>
            <consortium name="US DOE Joint Genome Institute (JGI-PGF)"/>
            <person name="Walter F."/>
            <person name="Albersmeier A."/>
            <person name="Kalinowski J."/>
            <person name="Ruckert C."/>
        </authorList>
    </citation>
    <scope>NUCLEOTIDE SEQUENCE</scope>
    <source>
        <strain evidence="6">KCTC 42590</strain>
    </source>
</reference>
<dbReference type="Pfam" id="PF01546">
    <property type="entry name" value="Peptidase_M20"/>
    <property type="match status" value="1"/>
</dbReference>
<sequence length="544" mass="58912">MKQIKSTLKLSAIGLAALGLAACDTGAPANTGDSKAETAVAAADQVSRPKYPFSTDEMYDPATVAGYTGTHQEIYDRIDASLDDHVANLQRWMRQPSVSAQNIGVIDMANMLRDDLENMGFQEAELVPTDGHPGVWGYYDAGAEKTLLIYMMYDVQPVNEEDWQSPPFEANIIDHELGKVMMARGAVNQKGPQRAFLNALQSIIDVNGTLPVNLMIAAEGEEELGSPHYPQIVDKYEERMKTADGVLFPMTSQGPDGKSNMLLGVKGILYFEIEAKGGDWGGPSVAEIHGSNKGIVDSPTLRLIQAIASMTSEDGNTILIPGYYDNIIPPSEEEQLLINKTIETRDDAAIQKVLGVSRWIDDQTGREALVDLLYNPTLNVDGLWSGYTGEGTKTILPHIATAKVDSRLPLGQDPADMLAKIRAHLDANGYQDIELRQMSGYPAAQTSAFADISQTVISVYNKYTEGLSINPRIAGSAPFYQFTDRLKLPLIPAGLGHGRGAHAPNEFLLIEPAEGVKVAGLAEIEKAYVDMLFSLATAAPKDAN</sequence>
<dbReference type="InterPro" id="IPR051458">
    <property type="entry name" value="Cyt/Met_Dipeptidase"/>
</dbReference>
<feature type="domain" description="Peptidase M20 dimerisation" evidence="5">
    <location>
        <begin position="287"/>
        <end position="430"/>
    </location>
</feature>
<dbReference type="Proteomes" id="UP000630923">
    <property type="component" value="Unassembled WGS sequence"/>
</dbReference>
<dbReference type="GO" id="GO:0008233">
    <property type="term" value="F:peptidase activity"/>
    <property type="evidence" value="ECO:0007669"/>
    <property type="project" value="UniProtKB-KW"/>
</dbReference>